<evidence type="ECO:0008006" key="3">
    <source>
        <dbReference type="Google" id="ProtNLM"/>
    </source>
</evidence>
<dbReference type="EMBL" id="AP028055">
    <property type="protein sequence ID" value="BEG98857.1"/>
    <property type="molecule type" value="Genomic_DNA"/>
</dbReference>
<evidence type="ECO:0000313" key="2">
    <source>
        <dbReference type="Proteomes" id="UP001496674"/>
    </source>
</evidence>
<accession>A0ABN6Z2P7</accession>
<protein>
    <recommendedName>
        <fullName evidence="3">Transcriptional regulator, AbiEi antitoxin, Type IV TA system</fullName>
    </recommendedName>
</protein>
<name>A0ABN6Z2P7_9BACE</name>
<dbReference type="RefSeq" id="WP_353334064.1">
    <property type="nucleotide sequence ID" value="NZ_AP028055.1"/>
</dbReference>
<reference evidence="1 2" key="1">
    <citation type="submission" date="2023-04" db="EMBL/GenBank/DDBJ databases">
        <title>Draft genome sequence of acteroides sedimenti strain YN3PY1.</title>
        <authorList>
            <person name="Yoshida N."/>
        </authorList>
    </citation>
    <scope>NUCLEOTIDE SEQUENCE [LARGE SCALE GENOMIC DNA]</scope>
    <source>
        <strain evidence="1 2">YN3PY1</strain>
    </source>
</reference>
<proteinExistence type="predicted"/>
<keyword evidence="2" id="KW-1185">Reference proteome</keyword>
<dbReference type="Proteomes" id="UP001496674">
    <property type="component" value="Chromosome"/>
</dbReference>
<evidence type="ECO:0000313" key="1">
    <source>
        <dbReference type="EMBL" id="BEG98857.1"/>
    </source>
</evidence>
<sequence length="206" mass="23667">MEQLADLGIIPVDYSVLESLLAGYASPRHKIADLEKSGKLVRLKRGLYVVSPKVSGKLLSTELMANHIYGPSYVSMESALRHHGLIPEKVYTVQSMTLKRSRQFNNAIGRFNYTFCPEDYYSIGINQQEKEGYTYMIASPEKALCDLIAYTPNVRLRYVKTLQLYLEEDIRLDMEAFYKMDVEIFKQCAFTSKKKNDITNLIKLLE</sequence>
<gene>
    <name evidence="1" type="ORF">BSYN_11220</name>
</gene>
<organism evidence="1 2">
    <name type="scientific">Bacteroides sedimenti</name>
    <dbReference type="NCBI Taxonomy" id="2136147"/>
    <lineage>
        <taxon>Bacteria</taxon>
        <taxon>Pseudomonadati</taxon>
        <taxon>Bacteroidota</taxon>
        <taxon>Bacteroidia</taxon>
        <taxon>Bacteroidales</taxon>
        <taxon>Bacteroidaceae</taxon>
        <taxon>Bacteroides</taxon>
    </lineage>
</organism>